<comment type="similarity">
    <text evidence="1">Belongs to the AATF family.</text>
</comment>
<dbReference type="EMBL" id="JALJOQ010000072">
    <property type="protein sequence ID" value="KAK9802014.1"/>
    <property type="molecule type" value="Genomic_DNA"/>
</dbReference>
<evidence type="ECO:0000256" key="2">
    <source>
        <dbReference type="SAM" id="MobiDB-lite"/>
    </source>
</evidence>
<dbReference type="PANTHER" id="PTHR15565:SF0">
    <property type="entry name" value="PROTEIN AATF"/>
    <property type="match status" value="1"/>
</dbReference>
<dbReference type="InterPro" id="IPR039223">
    <property type="entry name" value="AATF/Bfr2"/>
</dbReference>
<feature type="region of interest" description="Disordered" evidence="2">
    <location>
        <begin position="239"/>
        <end position="266"/>
    </location>
</feature>
<comment type="caution">
    <text evidence="5">The sequence shown here is derived from an EMBL/GenBank/DDBJ whole genome shotgun (WGS) entry which is preliminary data.</text>
</comment>
<accession>A0AAW1P1R7</accession>
<reference evidence="5 6" key="1">
    <citation type="journal article" date="2024" name="Nat. Commun.">
        <title>Phylogenomics reveals the evolutionary origins of lichenization in chlorophyte algae.</title>
        <authorList>
            <person name="Puginier C."/>
            <person name="Libourel C."/>
            <person name="Otte J."/>
            <person name="Skaloud P."/>
            <person name="Haon M."/>
            <person name="Grisel S."/>
            <person name="Petersen M."/>
            <person name="Berrin J.G."/>
            <person name="Delaux P.M."/>
            <person name="Dal Grande F."/>
            <person name="Keller J."/>
        </authorList>
    </citation>
    <scope>NUCLEOTIDE SEQUENCE [LARGE SCALE GENOMIC DNA]</scope>
    <source>
        <strain evidence="5 6">SAG 2036</strain>
    </source>
</reference>
<feature type="region of interest" description="Disordered" evidence="2">
    <location>
        <begin position="1"/>
        <end position="138"/>
    </location>
</feature>
<feature type="domain" description="AATF leucine zipper-containing" evidence="4">
    <location>
        <begin position="161"/>
        <end position="293"/>
    </location>
</feature>
<evidence type="ECO:0000259" key="4">
    <source>
        <dbReference type="Pfam" id="PF13339"/>
    </source>
</evidence>
<name>A0AAW1P1R7_9CHLO</name>
<dbReference type="InterPro" id="IPR025160">
    <property type="entry name" value="AATF"/>
</dbReference>
<evidence type="ECO:0000313" key="6">
    <source>
        <dbReference type="Proteomes" id="UP001465755"/>
    </source>
</evidence>
<dbReference type="GO" id="GO:0005730">
    <property type="term" value="C:nucleolus"/>
    <property type="evidence" value="ECO:0007669"/>
    <property type="project" value="TreeGrafter"/>
</dbReference>
<evidence type="ECO:0000259" key="3">
    <source>
        <dbReference type="Pfam" id="PF08164"/>
    </source>
</evidence>
<feature type="compositionally biased region" description="Acidic residues" evidence="2">
    <location>
        <begin position="108"/>
        <end position="134"/>
    </location>
</feature>
<dbReference type="InterPro" id="IPR012617">
    <property type="entry name" value="AATF_C"/>
</dbReference>
<sequence>MGKRSFAEQIKELTEVAPTVEPGDEFEEVPEVASDPDQELLPSVGGARGLPLRAAAVSEGTGAYTGRKTPRREALGQEASDEDSDASETDEDADEAGPAKRLRKEASSSEDEDASDSEDLSDQSGLEDPDEDAQDSQYAQLEAEGAAALRADMQRRRQREAVQGVAVKNQCSIWERILEIRILLQKAVGGSHSLPGPAGRAHALQDKGVHKAYRECCQGISATLTDLMDLNAALRLQHPGTKQAESSQQYPHSRQPGSDGKHTTPSAELWDDLAAAHEATDTFRDASLDQWYRQVMLQRGSAAMRSNAKVLGQGISSQVQAAMADGDRLISRSQLEASQAPKRFFEAFEGAALDADDDARLPDLYDDSSFYEQLLREFLEGSAAGGAVALAGPAAKAKKKRTAREPRASKGRRLRYDVQDKLVNFMAPVNSDAPPISFQLFGALFGTQAAKK</sequence>
<dbReference type="Pfam" id="PF08164">
    <property type="entry name" value="TRAUB"/>
    <property type="match status" value="1"/>
</dbReference>
<dbReference type="PANTHER" id="PTHR15565">
    <property type="entry name" value="AATF PROTEIN APOPTOSIS ANTAGONIZING TRANSCRIPTION FACTOR"/>
    <property type="match status" value="1"/>
</dbReference>
<proteinExistence type="inferred from homology"/>
<organism evidence="5 6">
    <name type="scientific">Symbiochloris irregularis</name>
    <dbReference type="NCBI Taxonomy" id="706552"/>
    <lineage>
        <taxon>Eukaryota</taxon>
        <taxon>Viridiplantae</taxon>
        <taxon>Chlorophyta</taxon>
        <taxon>core chlorophytes</taxon>
        <taxon>Trebouxiophyceae</taxon>
        <taxon>Trebouxiales</taxon>
        <taxon>Trebouxiaceae</taxon>
        <taxon>Symbiochloris</taxon>
    </lineage>
</organism>
<evidence type="ECO:0000256" key="1">
    <source>
        <dbReference type="ARBA" id="ARBA00008966"/>
    </source>
</evidence>
<dbReference type="Pfam" id="PF13339">
    <property type="entry name" value="AATF-Che1"/>
    <property type="match status" value="1"/>
</dbReference>
<dbReference type="Proteomes" id="UP001465755">
    <property type="component" value="Unassembled WGS sequence"/>
</dbReference>
<protein>
    <recommendedName>
        <fullName evidence="7">Apoptosis antagonizing transcription factor</fullName>
    </recommendedName>
</protein>
<feature type="compositionally biased region" description="Basic and acidic residues" evidence="2">
    <location>
        <begin position="1"/>
        <end position="14"/>
    </location>
</feature>
<keyword evidence="6" id="KW-1185">Reference proteome</keyword>
<evidence type="ECO:0008006" key="7">
    <source>
        <dbReference type="Google" id="ProtNLM"/>
    </source>
</evidence>
<gene>
    <name evidence="5" type="ORF">WJX73_000652</name>
</gene>
<feature type="compositionally biased region" description="Polar residues" evidence="2">
    <location>
        <begin position="243"/>
        <end position="256"/>
    </location>
</feature>
<feature type="compositionally biased region" description="Acidic residues" evidence="2">
    <location>
        <begin position="22"/>
        <end position="38"/>
    </location>
</feature>
<feature type="domain" description="Apoptosis-antagonizing transcription factor C-terminal" evidence="3">
    <location>
        <begin position="371"/>
        <end position="432"/>
    </location>
</feature>
<evidence type="ECO:0000313" key="5">
    <source>
        <dbReference type="EMBL" id="KAK9802014.1"/>
    </source>
</evidence>
<dbReference type="AlphaFoldDB" id="A0AAW1P1R7"/>
<feature type="compositionally biased region" description="Acidic residues" evidence="2">
    <location>
        <begin position="79"/>
        <end position="95"/>
    </location>
</feature>